<keyword evidence="2" id="KW-0548">Nucleotidyltransferase</keyword>
<name>A0AAD5FLA8_SILAS</name>
<dbReference type="PANTHER" id="PTHR21485:SF3">
    <property type="entry name" value="N-ACYLNEURAMINATE CYTIDYLYLTRANSFERASE"/>
    <property type="match status" value="1"/>
</dbReference>
<evidence type="ECO:0000313" key="3">
    <source>
        <dbReference type="Proteomes" id="UP001205998"/>
    </source>
</evidence>
<dbReference type="AlphaFoldDB" id="A0AAD5FLA8"/>
<comment type="caution">
    <text evidence="2">The sequence shown here is derived from an EMBL/GenBank/DDBJ whole genome shotgun (WGS) entry which is preliminary data.</text>
</comment>
<dbReference type="InterPro" id="IPR029044">
    <property type="entry name" value="Nucleotide-diphossugar_trans"/>
</dbReference>
<dbReference type="Proteomes" id="UP001205998">
    <property type="component" value="Unassembled WGS sequence"/>
</dbReference>
<evidence type="ECO:0000256" key="1">
    <source>
        <dbReference type="SAM" id="MobiDB-lite"/>
    </source>
</evidence>
<keyword evidence="3" id="KW-1185">Reference proteome</keyword>
<evidence type="ECO:0000313" key="2">
    <source>
        <dbReference type="EMBL" id="KAI5620696.1"/>
    </source>
</evidence>
<sequence>MEEVYALFVNETSKMMKMKKMTKHGYDSVFSVVRRHHFRWKEKKKGEATEPLNLNPSRRPRRQDWNGELCENGSFYFATKDLINKGLLQVGHGYKCCTIGV</sequence>
<protein>
    <submittedName>
        <fullName evidence="2">N-acylneuraminate cytidylyltransferase A isoform X1</fullName>
    </submittedName>
</protein>
<dbReference type="InterPro" id="IPR050793">
    <property type="entry name" value="CMP-NeuNAc_synthase"/>
</dbReference>
<feature type="region of interest" description="Disordered" evidence="1">
    <location>
        <begin position="43"/>
        <end position="65"/>
    </location>
</feature>
<dbReference type="EMBL" id="MU551644">
    <property type="protein sequence ID" value="KAI5620696.1"/>
    <property type="molecule type" value="Genomic_DNA"/>
</dbReference>
<dbReference type="SUPFAM" id="SSF53448">
    <property type="entry name" value="Nucleotide-diphospho-sugar transferases"/>
    <property type="match status" value="1"/>
</dbReference>
<dbReference type="GO" id="GO:0008781">
    <property type="term" value="F:N-acylneuraminate cytidylyltransferase activity"/>
    <property type="evidence" value="ECO:0007669"/>
    <property type="project" value="TreeGrafter"/>
</dbReference>
<reference evidence="2" key="1">
    <citation type="submission" date="2018-07" db="EMBL/GenBank/DDBJ databases">
        <title>Comparative genomics of catfishes provides insights into carnivory and benthic adaptation.</title>
        <authorList>
            <person name="Zhang Y."/>
            <person name="Wang D."/>
            <person name="Peng Z."/>
            <person name="Zheng S."/>
            <person name="Shao F."/>
            <person name="Tao W."/>
        </authorList>
    </citation>
    <scope>NUCLEOTIDE SEQUENCE</scope>
    <source>
        <strain evidence="2">Chongqing</strain>
    </source>
</reference>
<keyword evidence="2" id="KW-0808">Transferase</keyword>
<organism evidence="2 3">
    <name type="scientific">Silurus asotus</name>
    <name type="common">Amur catfish</name>
    <name type="synonym">Parasilurus asotus</name>
    <dbReference type="NCBI Taxonomy" id="30991"/>
    <lineage>
        <taxon>Eukaryota</taxon>
        <taxon>Metazoa</taxon>
        <taxon>Chordata</taxon>
        <taxon>Craniata</taxon>
        <taxon>Vertebrata</taxon>
        <taxon>Euteleostomi</taxon>
        <taxon>Actinopterygii</taxon>
        <taxon>Neopterygii</taxon>
        <taxon>Teleostei</taxon>
        <taxon>Ostariophysi</taxon>
        <taxon>Siluriformes</taxon>
        <taxon>Siluridae</taxon>
        <taxon>Silurus</taxon>
    </lineage>
</organism>
<proteinExistence type="predicted"/>
<accession>A0AAD5FLA8</accession>
<dbReference type="Gene3D" id="3.90.550.10">
    <property type="entry name" value="Spore Coat Polysaccharide Biosynthesis Protein SpsA, Chain A"/>
    <property type="match status" value="1"/>
</dbReference>
<gene>
    <name evidence="2" type="ORF">C0J50_19750</name>
</gene>
<dbReference type="PANTHER" id="PTHR21485">
    <property type="entry name" value="HAD SUPERFAMILY MEMBERS CMAS AND KDSC"/>
    <property type="match status" value="1"/>
</dbReference>